<evidence type="ECO:0000256" key="1">
    <source>
        <dbReference type="SAM" id="MobiDB-lite"/>
    </source>
</evidence>
<dbReference type="Proteomes" id="UP000696485">
    <property type="component" value="Unassembled WGS sequence"/>
</dbReference>
<feature type="region of interest" description="Disordered" evidence="1">
    <location>
        <begin position="305"/>
        <end position="376"/>
    </location>
</feature>
<name>A0A9P5SIG1_9FUNG</name>
<feature type="compositionally biased region" description="Low complexity" evidence="1">
    <location>
        <begin position="693"/>
        <end position="715"/>
    </location>
</feature>
<feature type="region of interest" description="Disordered" evidence="1">
    <location>
        <begin position="159"/>
        <end position="178"/>
    </location>
</feature>
<accession>A0A9P5SIG1</accession>
<feature type="compositionally biased region" description="Low complexity" evidence="1">
    <location>
        <begin position="305"/>
        <end position="314"/>
    </location>
</feature>
<dbReference type="EMBL" id="JAAAUY010000385">
    <property type="protein sequence ID" value="KAF9330580.1"/>
    <property type="molecule type" value="Genomic_DNA"/>
</dbReference>
<feature type="region of interest" description="Disordered" evidence="1">
    <location>
        <begin position="101"/>
        <end position="129"/>
    </location>
</feature>
<proteinExistence type="predicted"/>
<reference evidence="2" key="1">
    <citation type="journal article" date="2020" name="Fungal Divers.">
        <title>Resolving the Mortierellaceae phylogeny through synthesis of multi-gene phylogenetics and phylogenomics.</title>
        <authorList>
            <person name="Vandepol N."/>
            <person name="Liber J."/>
            <person name="Desiro A."/>
            <person name="Na H."/>
            <person name="Kennedy M."/>
            <person name="Barry K."/>
            <person name="Grigoriev I.V."/>
            <person name="Miller A.N."/>
            <person name="O'Donnell K."/>
            <person name="Stajich J.E."/>
            <person name="Bonito G."/>
        </authorList>
    </citation>
    <scope>NUCLEOTIDE SEQUENCE</scope>
    <source>
        <strain evidence="2">NVP1</strain>
    </source>
</reference>
<sequence>MARTEISGLRDPSNLTPPHNRLAALSFYDDLLKSINSERMMYAASYSNTSGSQEQLVHDVHLHEKKVSIDSQSPSIALCSSIPLTYSTGSEFDEQFLSSEQPIHPFDTTPSSQPQEILHPRSQSSEPYQLKTDGSMDRIYIHPLDIMSLNGGLEINLTPQQESHHSKDRSSKCSSSHSQETIENWRIHVAPSSPTIPAIDDDMDHDMCVTPTPIPRQSGSYALQLTPTDKNGYLFAKDSQETIPIILSAQLQHQAEQYLHDDDLYFSAADLHIPRPLYAYGQSRTQRQGSVNSSIGGYNYSTAASSPSLADSLSNPMYHQQSSAMNASMGPRPFPLRKGSLPSSISSSLIDDGLSRGGPQQYYFQTGPQQPNTMNQHSQLTNLTAIPTRTRTRTPSHLNNMINRNNMADPSAQHENPAKNTSPQQKRRSHYRSHSHHVRSSGSQNTDSQWGSFDEFKDAQAGYATMIDIPPTSMSHIDYQPQKSDIERSGVCKANMSLQEALAIDERQFRATGSYENTNQYRASRGPYRGPNVPDHLVHPLDLSPLLNHSQGGLPNYNYQNQTYSQGQQYQKVAITSEPQTWNNACVGLGLIMNNASQTQQPQQHQDTHQRTEQYHDPTLSEQGCAQRPIPLQRENSRSHEPPTDYDYQTMPYYPPPPPTSYLDQHHRHRPEMVSRMTSNATTLTHHSDRTHASTYTEATSVTTTNPTTSLSRSTLDYDKRHQAYIQGGGGSEPRRSASQSTHEGHYALHRQPSRNKKNLVVAIVPSTVY</sequence>
<feature type="region of interest" description="Disordered" evidence="1">
    <location>
        <begin position="597"/>
        <end position="665"/>
    </location>
</feature>
<feature type="compositionally biased region" description="Polar residues" evidence="1">
    <location>
        <begin position="315"/>
        <end position="326"/>
    </location>
</feature>
<feature type="compositionally biased region" description="Polar residues" evidence="1">
    <location>
        <begin position="362"/>
        <end position="376"/>
    </location>
</feature>
<feature type="region of interest" description="Disordered" evidence="1">
    <location>
        <begin position="388"/>
        <end position="451"/>
    </location>
</feature>
<feature type="compositionally biased region" description="Low complexity" evidence="1">
    <location>
        <begin position="336"/>
        <end position="352"/>
    </location>
</feature>
<dbReference type="AlphaFoldDB" id="A0A9P5SIG1"/>
<feature type="region of interest" description="Disordered" evidence="1">
    <location>
        <begin position="678"/>
        <end position="754"/>
    </location>
</feature>
<protein>
    <submittedName>
        <fullName evidence="2">Uncharacterized protein</fullName>
    </submittedName>
</protein>
<feature type="compositionally biased region" description="Basic and acidic residues" evidence="1">
    <location>
        <begin position="162"/>
        <end position="171"/>
    </location>
</feature>
<evidence type="ECO:0000313" key="3">
    <source>
        <dbReference type="Proteomes" id="UP000696485"/>
    </source>
</evidence>
<keyword evidence="3" id="KW-1185">Reference proteome</keyword>
<feature type="compositionally biased region" description="Polar residues" evidence="1">
    <location>
        <begin position="108"/>
        <end position="127"/>
    </location>
</feature>
<gene>
    <name evidence="2" type="ORF">BG006_006444</name>
</gene>
<comment type="caution">
    <text evidence="2">The sequence shown here is derived from an EMBL/GenBank/DDBJ whole genome shotgun (WGS) entry which is preliminary data.</text>
</comment>
<feature type="compositionally biased region" description="Basic residues" evidence="1">
    <location>
        <begin position="425"/>
        <end position="439"/>
    </location>
</feature>
<feature type="compositionally biased region" description="Basic and acidic residues" evidence="1">
    <location>
        <begin position="606"/>
        <end position="616"/>
    </location>
</feature>
<organism evidence="2 3">
    <name type="scientific">Podila minutissima</name>
    <dbReference type="NCBI Taxonomy" id="64525"/>
    <lineage>
        <taxon>Eukaryota</taxon>
        <taxon>Fungi</taxon>
        <taxon>Fungi incertae sedis</taxon>
        <taxon>Mucoromycota</taxon>
        <taxon>Mortierellomycotina</taxon>
        <taxon>Mortierellomycetes</taxon>
        <taxon>Mortierellales</taxon>
        <taxon>Mortierellaceae</taxon>
        <taxon>Podila</taxon>
    </lineage>
</organism>
<evidence type="ECO:0000313" key="2">
    <source>
        <dbReference type="EMBL" id="KAF9330580.1"/>
    </source>
</evidence>
<feature type="compositionally biased region" description="Polar residues" evidence="1">
    <location>
        <begin position="395"/>
        <end position="408"/>
    </location>
</feature>